<dbReference type="Pfam" id="PF04191">
    <property type="entry name" value="PEMT"/>
    <property type="match status" value="1"/>
</dbReference>
<accession>A0ABM3HGY8</accession>
<evidence type="ECO:0000256" key="3">
    <source>
        <dbReference type="ARBA" id="ARBA00022692"/>
    </source>
</evidence>
<dbReference type="Proteomes" id="UP000827889">
    <property type="component" value="Chromosome 6"/>
</dbReference>
<evidence type="ECO:0000313" key="10">
    <source>
        <dbReference type="Proteomes" id="UP000827889"/>
    </source>
</evidence>
<keyword evidence="5" id="KW-0443">Lipid metabolism</keyword>
<dbReference type="Gene3D" id="1.20.120.1630">
    <property type="match status" value="1"/>
</dbReference>
<dbReference type="GeneID" id="115746040"/>
<comment type="subcellular location">
    <subcellularLocation>
        <location evidence="1">Endomembrane system</location>
        <topology evidence="1">Multi-pass membrane protein</topology>
    </subcellularLocation>
</comment>
<proteinExistence type="predicted"/>
<gene>
    <name evidence="11" type="primary">LOC115746040</name>
</gene>
<dbReference type="RefSeq" id="XP_048135873.1">
    <property type="nucleotide sequence ID" value="XM_048279916.1"/>
</dbReference>
<keyword evidence="7" id="KW-0594">Phospholipid biosynthesis</keyword>
<dbReference type="PANTHER" id="PTHR12714">
    <property type="entry name" value="PROTEIN-S ISOPRENYLCYSTEINE O-METHYLTRANSFERASE"/>
    <property type="match status" value="1"/>
</dbReference>
<protein>
    <submittedName>
        <fullName evidence="11">Uncharacterized protein LOC115746040 isoform X2</fullName>
    </submittedName>
</protein>
<keyword evidence="8" id="KW-1208">Phospholipid metabolism</keyword>
<evidence type="ECO:0000256" key="2">
    <source>
        <dbReference type="ARBA" id="ARBA00022516"/>
    </source>
</evidence>
<feature type="transmembrane region" description="Helical" evidence="9">
    <location>
        <begin position="173"/>
        <end position="193"/>
    </location>
</feature>
<feature type="transmembrane region" description="Helical" evidence="9">
    <location>
        <begin position="213"/>
        <end position="231"/>
    </location>
</feature>
<evidence type="ECO:0000256" key="4">
    <source>
        <dbReference type="ARBA" id="ARBA00022989"/>
    </source>
</evidence>
<sequence length="359" mass="41087">MEATSMLLHSKTVPVGLSFDLQRARSRGHFIKRLQCGERTRSFHFDRTGDSSQSSFLCSKVSNVSLSSAKRARTHLSPPLKCSYSGNAAAESRNPITELFKYLSLDAVKEKLLQLTPIDVVKLSGILSISIAVAKWTGEANIYEQLAVVTSAFTWLTLVPPAHFNGYLEGWPFVFLFVYHYFFFFNISVRRRLYGDYYARPHDPKWDIDPPKWLRLLFCVGVMVGHWLAAFEGPELHRIPGGWSNVGVWVLILITILMHYNSTLYLAKYSEKVVVPTAVVQFGPYRWVRHPIYASTMLLFVTYCIALRAPFSLLFVVAVCLLYYQQKAKLEEAVMVETFGERYLEYAGKVKYKFIPLVY</sequence>
<feature type="transmembrane region" description="Helical" evidence="9">
    <location>
        <begin position="292"/>
        <end position="324"/>
    </location>
</feature>
<evidence type="ECO:0000256" key="1">
    <source>
        <dbReference type="ARBA" id="ARBA00004127"/>
    </source>
</evidence>
<evidence type="ECO:0000256" key="8">
    <source>
        <dbReference type="ARBA" id="ARBA00023264"/>
    </source>
</evidence>
<name>A0ABM3HGY8_9MYRT</name>
<keyword evidence="3 9" id="KW-0812">Transmembrane</keyword>
<evidence type="ECO:0000256" key="6">
    <source>
        <dbReference type="ARBA" id="ARBA00023136"/>
    </source>
</evidence>
<keyword evidence="10" id="KW-1185">Reference proteome</keyword>
<keyword evidence="4 9" id="KW-1133">Transmembrane helix</keyword>
<keyword evidence="6 9" id="KW-0472">Membrane</keyword>
<reference evidence="11" key="1">
    <citation type="submission" date="2025-08" db="UniProtKB">
        <authorList>
            <consortium name="RefSeq"/>
        </authorList>
    </citation>
    <scope>IDENTIFICATION</scope>
    <source>
        <tissue evidence="11">Leaf</tissue>
    </source>
</reference>
<evidence type="ECO:0000256" key="7">
    <source>
        <dbReference type="ARBA" id="ARBA00023209"/>
    </source>
</evidence>
<dbReference type="PANTHER" id="PTHR12714:SF11">
    <property type="entry name" value="PROTEIN C-TERMINAL S-ISOPRENYLCYSTEINE CARBOXYL O-METHYLTRANSFERASE"/>
    <property type="match status" value="1"/>
</dbReference>
<evidence type="ECO:0000256" key="5">
    <source>
        <dbReference type="ARBA" id="ARBA00023098"/>
    </source>
</evidence>
<evidence type="ECO:0000313" key="11">
    <source>
        <dbReference type="RefSeq" id="XP_048135873.1"/>
    </source>
</evidence>
<evidence type="ECO:0000256" key="9">
    <source>
        <dbReference type="SAM" id="Phobius"/>
    </source>
</evidence>
<dbReference type="InterPro" id="IPR007318">
    <property type="entry name" value="Phopholipid_MeTrfase"/>
</dbReference>
<feature type="transmembrane region" description="Helical" evidence="9">
    <location>
        <begin position="243"/>
        <end position="260"/>
    </location>
</feature>
<organism evidence="10 11">
    <name type="scientific">Rhodamnia argentea</name>
    <dbReference type="NCBI Taxonomy" id="178133"/>
    <lineage>
        <taxon>Eukaryota</taxon>
        <taxon>Viridiplantae</taxon>
        <taxon>Streptophyta</taxon>
        <taxon>Embryophyta</taxon>
        <taxon>Tracheophyta</taxon>
        <taxon>Spermatophyta</taxon>
        <taxon>Magnoliopsida</taxon>
        <taxon>eudicotyledons</taxon>
        <taxon>Gunneridae</taxon>
        <taxon>Pentapetalae</taxon>
        <taxon>rosids</taxon>
        <taxon>malvids</taxon>
        <taxon>Myrtales</taxon>
        <taxon>Myrtaceae</taxon>
        <taxon>Myrtoideae</taxon>
        <taxon>Myrteae</taxon>
        <taxon>Australasian group</taxon>
        <taxon>Rhodamnia</taxon>
    </lineage>
</organism>
<keyword evidence="2" id="KW-0444">Lipid biosynthesis</keyword>